<name>A0A844G804_9NEIS</name>
<evidence type="ECO:0000313" key="1">
    <source>
        <dbReference type="EMBL" id="MTD32486.1"/>
    </source>
</evidence>
<organism evidence="1 2">
    <name type="scientific">Paludibacterium denitrificans</name>
    <dbReference type="NCBI Taxonomy" id="2675226"/>
    <lineage>
        <taxon>Bacteria</taxon>
        <taxon>Pseudomonadati</taxon>
        <taxon>Pseudomonadota</taxon>
        <taxon>Betaproteobacteria</taxon>
        <taxon>Neisseriales</taxon>
        <taxon>Chromobacteriaceae</taxon>
        <taxon>Paludibacterium</taxon>
    </lineage>
</organism>
<reference evidence="1 2" key="1">
    <citation type="submission" date="2019-11" db="EMBL/GenBank/DDBJ databases">
        <title>Draft genome sequence of Paludibacterium sp. dN18-1.</title>
        <authorList>
            <person name="Im W.-T."/>
        </authorList>
    </citation>
    <scope>NUCLEOTIDE SEQUENCE [LARGE SCALE GENOMIC DNA]</scope>
    <source>
        <strain evidence="2">dN 18-1</strain>
    </source>
</reference>
<proteinExistence type="predicted"/>
<dbReference type="EMBL" id="WLYX01000001">
    <property type="protein sequence ID" value="MTD32486.1"/>
    <property type="molecule type" value="Genomic_DNA"/>
</dbReference>
<dbReference type="RefSeq" id="WP_230368918.1">
    <property type="nucleotide sequence ID" value="NZ_WLYX01000001.1"/>
</dbReference>
<accession>A0A844G804</accession>
<sequence>MRRFEDSLLGALQIPAKARDGKTRQRFASGFFVLCCGSYRHFRTVFMIDTRYTVRPCRMYQGAELIDNLQGASNKSC</sequence>
<gene>
    <name evidence="1" type="ORF">GKE73_01825</name>
</gene>
<dbReference type="Proteomes" id="UP000446658">
    <property type="component" value="Unassembled WGS sequence"/>
</dbReference>
<protein>
    <submittedName>
        <fullName evidence="1">Uncharacterized protein</fullName>
    </submittedName>
</protein>
<keyword evidence="2" id="KW-1185">Reference proteome</keyword>
<evidence type="ECO:0000313" key="2">
    <source>
        <dbReference type="Proteomes" id="UP000446658"/>
    </source>
</evidence>
<comment type="caution">
    <text evidence="1">The sequence shown here is derived from an EMBL/GenBank/DDBJ whole genome shotgun (WGS) entry which is preliminary data.</text>
</comment>
<dbReference type="AlphaFoldDB" id="A0A844G804"/>